<dbReference type="AlphaFoldDB" id="A0AAE9ZU90"/>
<accession>A0AAE9ZU90</accession>
<protein>
    <submittedName>
        <fullName evidence="3">Aldo/keto reductase</fullName>
    </submittedName>
</protein>
<evidence type="ECO:0000259" key="2">
    <source>
        <dbReference type="Pfam" id="PF00248"/>
    </source>
</evidence>
<dbReference type="EMBL" id="CP119075">
    <property type="protein sequence ID" value="WED63174.1"/>
    <property type="molecule type" value="Genomic_DNA"/>
</dbReference>
<dbReference type="InterPro" id="IPR050523">
    <property type="entry name" value="AKR_Detox_Biosynth"/>
</dbReference>
<keyword evidence="1" id="KW-0560">Oxidoreductase</keyword>
<dbReference type="Pfam" id="PF00248">
    <property type="entry name" value="Aldo_ket_red"/>
    <property type="match status" value="1"/>
</dbReference>
<keyword evidence="4" id="KW-1185">Reference proteome</keyword>
<evidence type="ECO:0000313" key="4">
    <source>
        <dbReference type="Proteomes" id="UP001218638"/>
    </source>
</evidence>
<dbReference type="Gene3D" id="3.20.20.100">
    <property type="entry name" value="NADP-dependent oxidoreductase domain"/>
    <property type="match status" value="1"/>
</dbReference>
<organism evidence="3 4">
    <name type="scientific">Synoicihabitans lomoniglobus</name>
    <dbReference type="NCBI Taxonomy" id="2909285"/>
    <lineage>
        <taxon>Bacteria</taxon>
        <taxon>Pseudomonadati</taxon>
        <taxon>Verrucomicrobiota</taxon>
        <taxon>Opitutia</taxon>
        <taxon>Opitutales</taxon>
        <taxon>Opitutaceae</taxon>
        <taxon>Synoicihabitans</taxon>
    </lineage>
</organism>
<proteinExistence type="predicted"/>
<dbReference type="InterPro" id="IPR023210">
    <property type="entry name" value="NADP_OxRdtase_dom"/>
</dbReference>
<gene>
    <name evidence="3" type="ORF">PXH66_12620</name>
</gene>
<dbReference type="PANTHER" id="PTHR43364:SF4">
    <property type="entry name" value="NAD(P)-LINKED OXIDOREDUCTASE SUPERFAMILY PROTEIN"/>
    <property type="match status" value="1"/>
</dbReference>
<name>A0AAE9ZU90_9BACT</name>
<dbReference type="PANTHER" id="PTHR43364">
    <property type="entry name" value="NADH-SPECIFIC METHYLGLYOXAL REDUCTASE-RELATED"/>
    <property type="match status" value="1"/>
</dbReference>
<dbReference type="KEGG" id="slom:PXH66_12620"/>
<sequence>MREELIPSTDLRPRGVGLGTADLGVRQDEPSAHRLLDRFVALGGNLLDTARVYSDWIPGESGRSERIIGDWIRQRGHHDDVIVSTKGGHPRLDRMDTLRLDEPSLCADVDLSLHALRVDAIDLFFLHRDAPDQPVEPFIDVLNRLCDTGKIRWFGASNWTAARIAAANTYAAASGQRGFVASQSLWNLGSGTMHRPPDPTLVVVDHAEARALRPLRIAHLPYSGQAGGYFSKLVESDDSGTPTATLNPLYDTPANRALAEPVRDLAQRHACRVNAVVLAYLSHQASTVVPVVGCSRPEQLESTWDDLNVPLSPAELATLQVSTG</sequence>
<dbReference type="InterPro" id="IPR036812">
    <property type="entry name" value="NAD(P)_OxRdtase_dom_sf"/>
</dbReference>
<evidence type="ECO:0000256" key="1">
    <source>
        <dbReference type="ARBA" id="ARBA00023002"/>
    </source>
</evidence>
<reference evidence="3" key="1">
    <citation type="submission" date="2023-03" db="EMBL/GenBank/DDBJ databases">
        <title>Lomoglobus Profundus gen. nov., sp. nov., a novel member of the phylum Verrucomicrobia, isolated from deep-marine sediment of South China Sea.</title>
        <authorList>
            <person name="Ahmad T."/>
            <person name="Ishaq S.E."/>
            <person name="Wang F."/>
        </authorList>
    </citation>
    <scope>NUCLEOTIDE SEQUENCE</scope>
    <source>
        <strain evidence="3">LMO-M01</strain>
    </source>
</reference>
<dbReference type="GO" id="GO:0005829">
    <property type="term" value="C:cytosol"/>
    <property type="evidence" value="ECO:0007669"/>
    <property type="project" value="TreeGrafter"/>
</dbReference>
<dbReference type="Proteomes" id="UP001218638">
    <property type="component" value="Chromosome"/>
</dbReference>
<evidence type="ECO:0000313" key="3">
    <source>
        <dbReference type="EMBL" id="WED63174.1"/>
    </source>
</evidence>
<dbReference type="SUPFAM" id="SSF51430">
    <property type="entry name" value="NAD(P)-linked oxidoreductase"/>
    <property type="match status" value="1"/>
</dbReference>
<dbReference type="RefSeq" id="WP_330928794.1">
    <property type="nucleotide sequence ID" value="NZ_CP119075.1"/>
</dbReference>
<dbReference type="GO" id="GO:0016491">
    <property type="term" value="F:oxidoreductase activity"/>
    <property type="evidence" value="ECO:0007669"/>
    <property type="project" value="UniProtKB-KW"/>
</dbReference>
<dbReference type="CDD" id="cd19082">
    <property type="entry name" value="AKR_AKR10A1_2"/>
    <property type="match status" value="1"/>
</dbReference>
<feature type="domain" description="NADP-dependent oxidoreductase" evidence="2">
    <location>
        <begin position="16"/>
        <end position="319"/>
    </location>
</feature>